<sequence>MAELMTISGRVTITSREIATLVELRHDNVKRTIESLAAKGAITLPQSEEVSNDGPGPKTIAVYLVGKRDSYVIVAQLSPEFTARLVDRWQELEAQAAGPALPNFSDPVAAARAWADQVEANRAIELAARHPRPSVSSANRTTTIPAAWQISNHMRQSARMRLSCAPTRNKHKAAQNSAAACHQK</sequence>
<evidence type="ECO:0000313" key="2">
    <source>
        <dbReference type="Proteomes" id="UP000295361"/>
    </source>
</evidence>
<dbReference type="InParanoid" id="A0A4R6QKI4"/>
<dbReference type="AlphaFoldDB" id="A0A4R6QKI4"/>
<accession>A0A4R6QKI4</accession>
<dbReference type="EMBL" id="SNXS01000005">
    <property type="protein sequence ID" value="TDP63152.1"/>
    <property type="molecule type" value="Genomic_DNA"/>
</dbReference>
<evidence type="ECO:0000313" key="1">
    <source>
        <dbReference type="EMBL" id="TDP63152.1"/>
    </source>
</evidence>
<dbReference type="RefSeq" id="WP_133702337.1">
    <property type="nucleotide sequence ID" value="NZ_SNXS01000005.1"/>
</dbReference>
<name>A0A4R6QKI4_9BURK</name>
<reference evidence="1 2" key="1">
    <citation type="submission" date="2019-03" db="EMBL/GenBank/DDBJ databases">
        <title>Genomic Encyclopedia of Type Strains, Phase IV (KMG-IV): sequencing the most valuable type-strain genomes for metagenomic binning, comparative biology and taxonomic classification.</title>
        <authorList>
            <person name="Goeker M."/>
        </authorList>
    </citation>
    <scope>NUCLEOTIDE SEQUENCE [LARGE SCALE GENOMIC DNA]</scope>
    <source>
        <strain evidence="1 2">DSM 16998</strain>
    </source>
</reference>
<dbReference type="Proteomes" id="UP000295361">
    <property type="component" value="Unassembled WGS sequence"/>
</dbReference>
<protein>
    <submittedName>
        <fullName evidence="1">Regulatory protein Rha</fullName>
    </submittedName>
</protein>
<dbReference type="Pfam" id="PF09669">
    <property type="entry name" value="Phage_pRha"/>
    <property type="match status" value="1"/>
</dbReference>
<dbReference type="InterPro" id="IPR014054">
    <property type="entry name" value="Phage_regulatory_Rha"/>
</dbReference>
<organism evidence="1 2">
    <name type="scientific">Roseateles toxinivorans</name>
    <dbReference type="NCBI Taxonomy" id="270368"/>
    <lineage>
        <taxon>Bacteria</taxon>
        <taxon>Pseudomonadati</taxon>
        <taxon>Pseudomonadota</taxon>
        <taxon>Betaproteobacteria</taxon>
        <taxon>Burkholderiales</taxon>
        <taxon>Sphaerotilaceae</taxon>
        <taxon>Roseateles</taxon>
    </lineage>
</organism>
<comment type="caution">
    <text evidence="1">The sequence shown here is derived from an EMBL/GenBank/DDBJ whole genome shotgun (WGS) entry which is preliminary data.</text>
</comment>
<dbReference type="OrthoDB" id="79831at2"/>
<proteinExistence type="predicted"/>
<keyword evidence="2" id="KW-1185">Reference proteome</keyword>
<gene>
    <name evidence="1" type="ORF">DES47_105153</name>
</gene>